<evidence type="ECO:0000256" key="1">
    <source>
        <dbReference type="SAM" id="Phobius"/>
    </source>
</evidence>
<keyword evidence="1" id="KW-1133">Transmembrane helix</keyword>
<feature type="transmembrane region" description="Helical" evidence="1">
    <location>
        <begin position="43"/>
        <end position="62"/>
    </location>
</feature>
<dbReference type="Proteomes" id="UP000271587">
    <property type="component" value="Chromosome"/>
</dbReference>
<feature type="transmembrane region" description="Helical" evidence="1">
    <location>
        <begin position="113"/>
        <end position="132"/>
    </location>
</feature>
<keyword evidence="1" id="KW-0472">Membrane</keyword>
<accession>A0A3G6IZ94</accession>
<dbReference type="OrthoDB" id="9842694at2"/>
<feature type="transmembrane region" description="Helical" evidence="1">
    <location>
        <begin position="18"/>
        <end position="37"/>
    </location>
</feature>
<protein>
    <submittedName>
        <fullName evidence="2">Uncharacterized protein</fullName>
    </submittedName>
</protein>
<dbReference type="AlphaFoldDB" id="A0A3G6IZ94"/>
<feature type="transmembrane region" description="Helical" evidence="1">
    <location>
        <begin position="82"/>
        <end position="101"/>
    </location>
</feature>
<keyword evidence="1" id="KW-0812">Transmembrane</keyword>
<gene>
    <name evidence="2" type="ORF">CGERO_03970</name>
</gene>
<proteinExistence type="predicted"/>
<evidence type="ECO:0000313" key="2">
    <source>
        <dbReference type="EMBL" id="AZA11111.1"/>
    </source>
</evidence>
<keyword evidence="3" id="KW-1185">Reference proteome</keyword>
<name>A0A3G6IZ94_9CORY</name>
<dbReference type="RefSeq" id="WP_123933570.1">
    <property type="nucleotide sequence ID" value="NZ_CP033897.1"/>
</dbReference>
<reference evidence="2 3" key="1">
    <citation type="submission" date="2018-11" db="EMBL/GenBank/DDBJ databases">
        <authorList>
            <person name="Kleinhagauer T."/>
            <person name="Glaeser S.P."/>
            <person name="Spergser J."/>
            <person name="Ruckert C."/>
            <person name="Kaempfer P."/>
            <person name="Busse H.-J."/>
        </authorList>
    </citation>
    <scope>NUCLEOTIDE SEQUENCE [LARGE SCALE GENOMIC DNA]</scope>
    <source>
        <strain evidence="2 3">W8</strain>
    </source>
</reference>
<evidence type="ECO:0000313" key="3">
    <source>
        <dbReference type="Proteomes" id="UP000271587"/>
    </source>
</evidence>
<dbReference type="KEGG" id="cgk:CGERO_03970"/>
<dbReference type="EMBL" id="CP033897">
    <property type="protein sequence ID" value="AZA11111.1"/>
    <property type="molecule type" value="Genomic_DNA"/>
</dbReference>
<organism evidence="2 3">
    <name type="scientific">Corynebacterium gerontici</name>
    <dbReference type="NCBI Taxonomy" id="2079234"/>
    <lineage>
        <taxon>Bacteria</taxon>
        <taxon>Bacillati</taxon>
        <taxon>Actinomycetota</taxon>
        <taxon>Actinomycetes</taxon>
        <taxon>Mycobacteriales</taxon>
        <taxon>Corynebacteriaceae</taxon>
        <taxon>Corynebacterium</taxon>
    </lineage>
</organism>
<sequence length="144" mass="16104">MDDFTYAKRLEQAQSGKSIYWVPAMIGGMTGLIFFLLLQRWPLWIIMTLVVLMLGIAGVSSYRNGVRVATRQPVDAQAPMPLSAVALMVVWMLAFSMLSNSLRETIAAQSLEIQVLACLATCALTALVFWRIEQEREKALARHD</sequence>